<proteinExistence type="predicted"/>
<evidence type="ECO:0000313" key="2">
    <source>
        <dbReference type="Proteomes" id="UP000324222"/>
    </source>
</evidence>
<evidence type="ECO:0000313" key="1">
    <source>
        <dbReference type="EMBL" id="MPC62783.1"/>
    </source>
</evidence>
<dbReference type="AlphaFoldDB" id="A0A5B7GYK4"/>
<organism evidence="1 2">
    <name type="scientific">Portunus trituberculatus</name>
    <name type="common">Swimming crab</name>
    <name type="synonym">Neptunus trituberculatus</name>
    <dbReference type="NCBI Taxonomy" id="210409"/>
    <lineage>
        <taxon>Eukaryota</taxon>
        <taxon>Metazoa</taxon>
        <taxon>Ecdysozoa</taxon>
        <taxon>Arthropoda</taxon>
        <taxon>Crustacea</taxon>
        <taxon>Multicrustacea</taxon>
        <taxon>Malacostraca</taxon>
        <taxon>Eumalacostraca</taxon>
        <taxon>Eucarida</taxon>
        <taxon>Decapoda</taxon>
        <taxon>Pleocyemata</taxon>
        <taxon>Brachyura</taxon>
        <taxon>Eubrachyura</taxon>
        <taxon>Portunoidea</taxon>
        <taxon>Portunidae</taxon>
        <taxon>Portuninae</taxon>
        <taxon>Portunus</taxon>
    </lineage>
</organism>
<reference evidence="1 2" key="1">
    <citation type="submission" date="2019-05" db="EMBL/GenBank/DDBJ databases">
        <title>Another draft genome of Portunus trituberculatus and its Hox gene families provides insights of decapod evolution.</title>
        <authorList>
            <person name="Jeong J.-H."/>
            <person name="Song I."/>
            <person name="Kim S."/>
            <person name="Choi T."/>
            <person name="Kim D."/>
            <person name="Ryu S."/>
            <person name="Kim W."/>
        </authorList>
    </citation>
    <scope>NUCLEOTIDE SEQUENCE [LARGE SCALE GENOMIC DNA]</scope>
    <source>
        <tissue evidence="1">Muscle</tissue>
    </source>
</reference>
<sequence>MLSLKGNHESQCLFVPANFGARGVQLRQLSGVELCGVSSPLMDSLTPYRAKSLGQVGGLSLG</sequence>
<protein>
    <submittedName>
        <fullName evidence="1">Uncharacterized protein</fullName>
    </submittedName>
</protein>
<dbReference type="Proteomes" id="UP000324222">
    <property type="component" value="Unassembled WGS sequence"/>
</dbReference>
<accession>A0A5B7GYK4</accession>
<gene>
    <name evidence="1" type="ORF">E2C01_056873</name>
</gene>
<name>A0A5B7GYK4_PORTR</name>
<keyword evidence="2" id="KW-1185">Reference proteome</keyword>
<comment type="caution">
    <text evidence="1">The sequence shown here is derived from an EMBL/GenBank/DDBJ whole genome shotgun (WGS) entry which is preliminary data.</text>
</comment>
<dbReference type="EMBL" id="VSRR010020062">
    <property type="protein sequence ID" value="MPC62783.1"/>
    <property type="molecule type" value="Genomic_DNA"/>
</dbReference>